<evidence type="ECO:0000313" key="1">
    <source>
        <dbReference type="EMBL" id="VFB15316.1"/>
    </source>
</evidence>
<dbReference type="EMBL" id="CAACYH010000007">
    <property type="protein sequence ID" value="VFB15316.1"/>
    <property type="molecule type" value="Genomic_DNA"/>
</dbReference>
<name>A0A449I7B9_9BACE</name>
<gene>
    <name evidence="1" type="ORF">NCTC7812_02904</name>
</gene>
<evidence type="ECO:0000313" key="2">
    <source>
        <dbReference type="Proteomes" id="UP000396835"/>
    </source>
</evidence>
<dbReference type="AlphaFoldDB" id="A0A449I7B9"/>
<sequence>MQLADLSGIRPLFLNKQAHKSHVLQHRKKGFASRANPFNLQIISYIYFSDTSISVQVFNRSLRRRQTCNGHTERRTADIIQSHLVAELH</sequence>
<accession>A0A449I7B9</accession>
<protein>
    <submittedName>
        <fullName evidence="1">Uncharacterized protein</fullName>
    </submittedName>
</protein>
<reference evidence="1 2" key="1">
    <citation type="submission" date="2019-02" db="EMBL/GenBank/DDBJ databases">
        <authorList>
            <consortium name="Pathogen Informatics"/>
        </authorList>
    </citation>
    <scope>NUCLEOTIDE SEQUENCE [LARGE SCALE GENOMIC DNA]</scope>
    <source>
        <strain evidence="1 2">3012STDY7078512</strain>
    </source>
</reference>
<proteinExistence type="predicted"/>
<organism evidence="1 2">
    <name type="scientific">Prevotella heparinolytica</name>
    <dbReference type="NCBI Taxonomy" id="28113"/>
    <lineage>
        <taxon>Bacteria</taxon>
        <taxon>Pseudomonadati</taxon>
        <taxon>Bacteroidota</taxon>
        <taxon>Bacteroidia</taxon>
        <taxon>Bacteroidales</taxon>
        <taxon>Bacteroidaceae</taxon>
        <taxon>Bacteroides</taxon>
    </lineage>
</organism>
<dbReference type="Proteomes" id="UP000396835">
    <property type="component" value="Unassembled WGS sequence"/>
</dbReference>